<name>A0A7N0TLL0_KALFE</name>
<dbReference type="Proteomes" id="UP000594263">
    <property type="component" value="Unplaced"/>
</dbReference>
<proteinExistence type="predicted"/>
<accession>A0A7N0TLL0</accession>
<evidence type="ECO:0000313" key="2">
    <source>
        <dbReference type="Proteomes" id="UP000594263"/>
    </source>
</evidence>
<reference evidence="1" key="1">
    <citation type="submission" date="2021-01" db="UniProtKB">
        <authorList>
            <consortium name="EnsemblPlants"/>
        </authorList>
    </citation>
    <scope>IDENTIFICATION</scope>
</reference>
<keyword evidence="2" id="KW-1185">Reference proteome</keyword>
<organism evidence="1 2">
    <name type="scientific">Kalanchoe fedtschenkoi</name>
    <name type="common">Lavender scallops</name>
    <name type="synonym">South American air plant</name>
    <dbReference type="NCBI Taxonomy" id="63787"/>
    <lineage>
        <taxon>Eukaryota</taxon>
        <taxon>Viridiplantae</taxon>
        <taxon>Streptophyta</taxon>
        <taxon>Embryophyta</taxon>
        <taxon>Tracheophyta</taxon>
        <taxon>Spermatophyta</taxon>
        <taxon>Magnoliopsida</taxon>
        <taxon>eudicotyledons</taxon>
        <taxon>Gunneridae</taxon>
        <taxon>Pentapetalae</taxon>
        <taxon>Saxifragales</taxon>
        <taxon>Crassulaceae</taxon>
        <taxon>Kalanchoe</taxon>
    </lineage>
</organism>
<dbReference type="AlphaFoldDB" id="A0A7N0TLL0"/>
<dbReference type="EnsemblPlants" id="Kaladp0039s0744.1.v1.1">
    <property type="protein sequence ID" value="Kaladp0039s0744.1.v1.1"/>
    <property type="gene ID" value="Kaladp0039s0744.v1.1"/>
</dbReference>
<evidence type="ECO:0000313" key="1">
    <source>
        <dbReference type="EnsemblPlants" id="Kaladp0039s0744.1.v1.1"/>
    </source>
</evidence>
<protein>
    <submittedName>
        <fullName evidence="1">Uncharacterized protein</fullName>
    </submittedName>
</protein>
<sequence>MPACMYFGAAMPTRVNYSFVASIWCCKDCGKVKLSGAECLFNQGLNHDDMCLVPENVQNTLGIICASLLFWIYDVFI</sequence>
<dbReference type="Gramene" id="Kaladp0039s0744.1.v1.1">
    <property type="protein sequence ID" value="Kaladp0039s0744.1.v1.1"/>
    <property type="gene ID" value="Kaladp0039s0744.v1.1"/>
</dbReference>